<evidence type="ECO:0000256" key="8">
    <source>
        <dbReference type="ARBA" id="ARBA00022967"/>
    </source>
</evidence>
<dbReference type="PANTHER" id="PTHR43553:SF23">
    <property type="entry name" value="ABC TRANSPORTER ATP-BINDING COMPONENT"/>
    <property type="match status" value="1"/>
</dbReference>
<gene>
    <name evidence="12" type="ORF">DPC56_07025</name>
</gene>
<keyword evidence="6" id="KW-0547">Nucleotide-binding</keyword>
<dbReference type="SMART" id="SM00382">
    <property type="entry name" value="AAA"/>
    <property type="match status" value="2"/>
</dbReference>
<evidence type="ECO:0000256" key="6">
    <source>
        <dbReference type="ARBA" id="ARBA00022741"/>
    </source>
</evidence>
<keyword evidence="13" id="KW-1185">Reference proteome</keyword>
<keyword evidence="4" id="KW-1003">Cell membrane</keyword>
<dbReference type="InterPro" id="IPR015856">
    <property type="entry name" value="ABC_transpr_CbiO/EcfA_su"/>
</dbReference>
<evidence type="ECO:0000313" key="12">
    <source>
        <dbReference type="EMBL" id="RAO78606.1"/>
    </source>
</evidence>
<protein>
    <recommendedName>
        <fullName evidence="11">ABC transporter domain-containing protein</fullName>
    </recommendedName>
</protein>
<dbReference type="EMBL" id="QLOE01000010">
    <property type="protein sequence ID" value="RAO78606.1"/>
    <property type="molecule type" value="Genomic_DNA"/>
</dbReference>
<reference evidence="12 13" key="1">
    <citation type="submission" date="2018-06" db="EMBL/GenBank/DDBJ databases">
        <title>Draft genome sequence of hyperthermophilic methanogen Methanothermobacter tenebrarum sp. MCM-B 1447.</title>
        <authorList>
            <person name="Pore S.D."/>
            <person name="Dagar S."/>
            <person name="Dhakephalkar P.K."/>
        </authorList>
    </citation>
    <scope>NUCLEOTIDE SEQUENCE [LARGE SCALE GENOMIC DNA]</scope>
    <source>
        <strain evidence="12 13">MCM B 1447</strain>
    </source>
</reference>
<dbReference type="Pfam" id="PF00005">
    <property type="entry name" value="ABC_tran"/>
    <property type="match status" value="2"/>
</dbReference>
<evidence type="ECO:0000256" key="1">
    <source>
        <dbReference type="ARBA" id="ARBA00004202"/>
    </source>
</evidence>
<evidence type="ECO:0000256" key="2">
    <source>
        <dbReference type="ARBA" id="ARBA00005417"/>
    </source>
</evidence>
<evidence type="ECO:0000256" key="10">
    <source>
        <dbReference type="ARBA" id="ARBA00025157"/>
    </source>
</evidence>
<evidence type="ECO:0000313" key="13">
    <source>
        <dbReference type="Proteomes" id="UP000249782"/>
    </source>
</evidence>
<feature type="domain" description="ABC transporter" evidence="11">
    <location>
        <begin position="258"/>
        <end position="457"/>
    </location>
</feature>
<evidence type="ECO:0000256" key="4">
    <source>
        <dbReference type="ARBA" id="ARBA00022475"/>
    </source>
</evidence>
<keyword evidence="3" id="KW-0813">Transport</keyword>
<dbReference type="GO" id="GO:0043190">
    <property type="term" value="C:ATP-binding cassette (ABC) transporter complex"/>
    <property type="evidence" value="ECO:0007669"/>
    <property type="project" value="TreeGrafter"/>
</dbReference>
<dbReference type="GO" id="GO:0016887">
    <property type="term" value="F:ATP hydrolysis activity"/>
    <property type="evidence" value="ECO:0007669"/>
    <property type="project" value="InterPro"/>
</dbReference>
<evidence type="ECO:0000256" key="7">
    <source>
        <dbReference type="ARBA" id="ARBA00022840"/>
    </source>
</evidence>
<comment type="subcellular location">
    <subcellularLocation>
        <location evidence="1">Cell membrane</location>
        <topology evidence="1">Peripheral membrane protein</topology>
    </subcellularLocation>
</comment>
<dbReference type="AlphaFoldDB" id="A0A328PG44"/>
<dbReference type="GO" id="GO:0005524">
    <property type="term" value="F:ATP binding"/>
    <property type="evidence" value="ECO:0007669"/>
    <property type="project" value="UniProtKB-KW"/>
</dbReference>
<dbReference type="OrthoDB" id="35850at2157"/>
<comment type="caution">
    <text evidence="12">The sequence shown here is derived from an EMBL/GenBank/DDBJ whole genome shotgun (WGS) entry which is preliminary data.</text>
</comment>
<evidence type="ECO:0000256" key="3">
    <source>
        <dbReference type="ARBA" id="ARBA00022448"/>
    </source>
</evidence>
<keyword evidence="7" id="KW-0067">ATP-binding</keyword>
<dbReference type="InterPro" id="IPR050095">
    <property type="entry name" value="ECF_ABC_transporter_ATP-bd"/>
</dbReference>
<comment type="function">
    <text evidence="10">Probably part of an ABC transporter complex. Responsible for energy coupling to the transport system.</text>
</comment>
<evidence type="ECO:0000256" key="9">
    <source>
        <dbReference type="ARBA" id="ARBA00023136"/>
    </source>
</evidence>
<name>A0A328PG44_9EURY</name>
<dbReference type="SUPFAM" id="SSF52540">
    <property type="entry name" value="P-loop containing nucleoside triphosphate hydrolases"/>
    <property type="match status" value="2"/>
</dbReference>
<keyword evidence="8" id="KW-1278">Translocase</keyword>
<proteinExistence type="inferred from homology"/>
<dbReference type="InterPro" id="IPR003593">
    <property type="entry name" value="AAA+_ATPase"/>
</dbReference>
<dbReference type="NCBIfam" id="NF010167">
    <property type="entry name" value="PRK13648.1"/>
    <property type="match status" value="2"/>
</dbReference>
<evidence type="ECO:0000256" key="5">
    <source>
        <dbReference type="ARBA" id="ARBA00022737"/>
    </source>
</evidence>
<dbReference type="GO" id="GO:0042626">
    <property type="term" value="F:ATPase-coupled transmembrane transporter activity"/>
    <property type="evidence" value="ECO:0007669"/>
    <property type="project" value="TreeGrafter"/>
</dbReference>
<dbReference type="PANTHER" id="PTHR43553">
    <property type="entry name" value="HEAVY METAL TRANSPORTER"/>
    <property type="match status" value="1"/>
</dbReference>
<dbReference type="Proteomes" id="UP000249782">
    <property type="component" value="Unassembled WGS sequence"/>
</dbReference>
<accession>A0A328PG44</accession>
<dbReference type="CDD" id="cd03225">
    <property type="entry name" value="ABC_cobalt_CbiO_domain1"/>
    <property type="match status" value="1"/>
</dbReference>
<dbReference type="PROSITE" id="PS50893">
    <property type="entry name" value="ABC_TRANSPORTER_2"/>
    <property type="match status" value="2"/>
</dbReference>
<dbReference type="Gene3D" id="3.40.50.300">
    <property type="entry name" value="P-loop containing nucleotide triphosphate hydrolases"/>
    <property type="match status" value="2"/>
</dbReference>
<feature type="domain" description="ABC transporter" evidence="11">
    <location>
        <begin position="4"/>
        <end position="239"/>
    </location>
</feature>
<dbReference type="InterPro" id="IPR003439">
    <property type="entry name" value="ABC_transporter-like_ATP-bd"/>
</dbReference>
<organism evidence="12 13">
    <name type="scientific">Methanothermobacter tenebrarum</name>
    <dbReference type="NCBI Taxonomy" id="680118"/>
    <lineage>
        <taxon>Archaea</taxon>
        <taxon>Methanobacteriati</taxon>
        <taxon>Methanobacteriota</taxon>
        <taxon>Methanomada group</taxon>
        <taxon>Methanobacteria</taxon>
        <taxon>Methanobacteriales</taxon>
        <taxon>Methanobacteriaceae</taxon>
        <taxon>Methanothermobacter</taxon>
    </lineage>
</organism>
<keyword evidence="9" id="KW-0472">Membrane</keyword>
<evidence type="ECO:0000259" key="11">
    <source>
        <dbReference type="PROSITE" id="PS50893"/>
    </source>
</evidence>
<comment type="similarity">
    <text evidence="2">Belongs to the ABC transporter superfamily.</text>
</comment>
<dbReference type="InterPro" id="IPR027417">
    <property type="entry name" value="P-loop_NTPase"/>
</dbReference>
<sequence length="457" mass="51597">MDMVSFDDVSYTYPNQKENALKEVTFQVKKGESLFITGKSGSGKSTIARAIIGIIPHIIKGNLEGNVIVNGKNTRNVTVRKLATDVGYVFQNPESQFFTLTVDQEVSLGAENLGLDEIDKRVEKALQLVGLEDKRYESVFNLSEGEKQKVALASQLAMSPEVIVMDEPTSNLDPKATDDFFNILWNLRDKTLILIDHRTYRVPEIFERVIVMDSGMIVEDTDSEKLLDPDFRDRYGLRRPERVYNLNYSQKMGWKSLLKVSNVSYSYGDGFSVEDVNFELGEGEVLGIVGSNGSGKTTLAKLITGLLKPDKGKIELKGSVGMVMQDPDHQLFMDTVERELTFGLENEKPPIMVIRSMNLQHLMKRHPHSLSGGEKQRTLISVFLVRKPNLLIMDEPTTGMDLENMKRLVNWIKKLKRMSLSLIIISHDLEFLEMVVDNVLMLKNGRQISADINSIFN</sequence>
<keyword evidence="5" id="KW-0677">Repeat</keyword>
<dbReference type="FunFam" id="3.40.50.300:FF:000224">
    <property type="entry name" value="Energy-coupling factor transporter ATP-binding protein EcfA"/>
    <property type="match status" value="1"/>
</dbReference>